<organism evidence="12 13">
    <name type="scientific">Pogonomyrmex barbatus</name>
    <name type="common">red harvester ant</name>
    <dbReference type="NCBI Taxonomy" id="144034"/>
    <lineage>
        <taxon>Eukaryota</taxon>
        <taxon>Metazoa</taxon>
        <taxon>Ecdysozoa</taxon>
        <taxon>Arthropoda</taxon>
        <taxon>Hexapoda</taxon>
        <taxon>Insecta</taxon>
        <taxon>Pterygota</taxon>
        <taxon>Neoptera</taxon>
        <taxon>Endopterygota</taxon>
        <taxon>Hymenoptera</taxon>
        <taxon>Apocrita</taxon>
        <taxon>Aculeata</taxon>
        <taxon>Formicoidea</taxon>
        <taxon>Formicidae</taxon>
        <taxon>Myrmicinae</taxon>
        <taxon>Pogonomyrmex</taxon>
    </lineage>
</organism>
<keyword evidence="12" id="KW-1185">Reference proteome</keyword>
<dbReference type="GO" id="GO:0003677">
    <property type="term" value="F:DNA binding"/>
    <property type="evidence" value="ECO:0007669"/>
    <property type="project" value="UniProtKB-KW"/>
</dbReference>
<dbReference type="SMART" id="SM00355">
    <property type="entry name" value="ZnF_C2H2"/>
    <property type="match status" value="8"/>
</dbReference>
<feature type="domain" description="C2H2-type" evidence="11">
    <location>
        <begin position="120"/>
        <end position="147"/>
    </location>
</feature>
<keyword evidence="8" id="KW-0539">Nucleus</keyword>
<keyword evidence="6" id="KW-0862">Zinc</keyword>
<comment type="subcellular location">
    <subcellularLocation>
        <location evidence="2">Nucleus</location>
    </subcellularLocation>
</comment>
<gene>
    <name evidence="13" type="primary">LOC105424130</name>
</gene>
<dbReference type="Proteomes" id="UP000504615">
    <property type="component" value="Unplaced"/>
</dbReference>
<evidence type="ECO:0000256" key="9">
    <source>
        <dbReference type="PROSITE-ProRule" id="PRU00042"/>
    </source>
</evidence>
<evidence type="ECO:0000256" key="6">
    <source>
        <dbReference type="ARBA" id="ARBA00022833"/>
    </source>
</evidence>
<evidence type="ECO:0000256" key="8">
    <source>
        <dbReference type="ARBA" id="ARBA00023242"/>
    </source>
</evidence>
<dbReference type="FunFam" id="3.30.160.60:FF:000478">
    <property type="entry name" value="Zinc finger protein 133"/>
    <property type="match status" value="1"/>
</dbReference>
<protein>
    <submittedName>
        <fullName evidence="13">Krueppel homolog 1</fullName>
    </submittedName>
</protein>
<evidence type="ECO:0000256" key="7">
    <source>
        <dbReference type="ARBA" id="ARBA00023125"/>
    </source>
</evidence>
<dbReference type="Gene3D" id="3.30.160.60">
    <property type="entry name" value="Classic Zinc Finger"/>
    <property type="match status" value="8"/>
</dbReference>
<feature type="domain" description="C2H2-type" evidence="11">
    <location>
        <begin position="62"/>
        <end position="89"/>
    </location>
</feature>
<dbReference type="FunFam" id="3.30.160.60:FF:000634">
    <property type="entry name" value="Zinc finger X-chromosomal protein"/>
    <property type="match status" value="1"/>
</dbReference>
<dbReference type="OrthoDB" id="6591996at2759"/>
<dbReference type="FunFam" id="3.30.160.60:FF:000275">
    <property type="entry name" value="zinc finger protein 90 homolog"/>
    <property type="match status" value="1"/>
</dbReference>
<dbReference type="FunFam" id="3.30.160.60:FF:001963">
    <property type="entry name" value="Replication initiator 1"/>
    <property type="match status" value="1"/>
</dbReference>
<dbReference type="FunFam" id="3.30.160.60:FF:000624">
    <property type="entry name" value="zinc finger protein 697"/>
    <property type="match status" value="1"/>
</dbReference>
<dbReference type="PANTHER" id="PTHR16515:SF66">
    <property type="entry name" value="C2H2-TYPE DOMAIN-CONTAINING PROTEIN"/>
    <property type="match status" value="1"/>
</dbReference>
<evidence type="ECO:0000256" key="4">
    <source>
        <dbReference type="ARBA" id="ARBA00022737"/>
    </source>
</evidence>
<name>A0A6I9VZ29_9HYME</name>
<reference evidence="13" key="1">
    <citation type="submission" date="2025-08" db="UniProtKB">
        <authorList>
            <consortium name="RefSeq"/>
        </authorList>
    </citation>
    <scope>IDENTIFICATION</scope>
</reference>
<evidence type="ECO:0000313" key="12">
    <source>
        <dbReference type="Proteomes" id="UP000504615"/>
    </source>
</evidence>
<evidence type="ECO:0000259" key="11">
    <source>
        <dbReference type="PROSITE" id="PS50157"/>
    </source>
</evidence>
<keyword evidence="4" id="KW-0677">Repeat</keyword>
<dbReference type="KEGG" id="pbar:105424130"/>
<feature type="region of interest" description="Disordered" evidence="10">
    <location>
        <begin position="282"/>
        <end position="335"/>
    </location>
</feature>
<dbReference type="AlphaFoldDB" id="A0A6I9VZ29"/>
<feature type="domain" description="C2H2-type" evidence="11">
    <location>
        <begin position="148"/>
        <end position="175"/>
    </location>
</feature>
<feature type="compositionally biased region" description="Gly residues" evidence="10">
    <location>
        <begin position="318"/>
        <end position="327"/>
    </location>
</feature>
<evidence type="ECO:0000256" key="1">
    <source>
        <dbReference type="ARBA" id="ARBA00003767"/>
    </source>
</evidence>
<dbReference type="Pfam" id="PF12874">
    <property type="entry name" value="zf-met"/>
    <property type="match status" value="1"/>
</dbReference>
<accession>A0A6I9VZ29</accession>
<evidence type="ECO:0000256" key="10">
    <source>
        <dbReference type="SAM" id="MobiDB-lite"/>
    </source>
</evidence>
<dbReference type="CTD" id="33861"/>
<feature type="compositionally biased region" description="Low complexity" evidence="10">
    <location>
        <begin position="299"/>
        <end position="309"/>
    </location>
</feature>
<feature type="domain" description="C2H2-type" evidence="11">
    <location>
        <begin position="232"/>
        <end position="259"/>
    </location>
</feature>
<keyword evidence="7" id="KW-0238">DNA-binding</keyword>
<feature type="domain" description="C2H2-type" evidence="11">
    <location>
        <begin position="260"/>
        <end position="287"/>
    </location>
</feature>
<dbReference type="Pfam" id="PF13894">
    <property type="entry name" value="zf-C2H2_4"/>
    <property type="match status" value="1"/>
</dbReference>
<dbReference type="GO" id="GO:0008270">
    <property type="term" value="F:zinc ion binding"/>
    <property type="evidence" value="ECO:0007669"/>
    <property type="project" value="UniProtKB-KW"/>
</dbReference>
<proteinExistence type="predicted"/>
<dbReference type="SUPFAM" id="SSF57667">
    <property type="entry name" value="beta-beta-alpha zinc fingers"/>
    <property type="match status" value="5"/>
</dbReference>
<dbReference type="InterPro" id="IPR013087">
    <property type="entry name" value="Znf_C2H2_type"/>
</dbReference>
<keyword evidence="3" id="KW-0479">Metal-binding</keyword>
<dbReference type="GO" id="GO:0010468">
    <property type="term" value="P:regulation of gene expression"/>
    <property type="evidence" value="ECO:0007669"/>
    <property type="project" value="TreeGrafter"/>
</dbReference>
<sequence length="570" mass="62698">MSNPTISMPMPGGGITAGLKTMSSVKSLVCSPDLTMFATPPECNGVEAADPVSPTTVDVGKYQCLLCQKTFAQKSVYQSHLRSHGKEGEDPYRCNICGKTFAVPARLTRHYRTHTGEKPYQCEYCNKSFSVKENLSVHRRIHTKERPYKCDVCGRAFEHSGKLHRHMRIHTGERPHKCTVCAKTFIQSGQLVIHMRTHTGEKPYVCKSCKKGFTCSKQLKVHTRTHTGEKPYTCDICRKAFGYNHVLKLHQVSHYGEKVYKCTICNETFGSKKTMELHIKKHPESPASVTSTVTDASGIPSPTTISSPIEPDIEVSRNGGGGSGSGAGNDNLGPAVGLSASPALPAIATDDKENLKTEEAYPDSTSNASYAVQRDFAYYLYSSNREQQYSQSLPPSRNGTTEPVFADIDEKCFQASVVVSTPLEQASHHVFFYPEPAYNNFGLSTGSNVDFGATDCSTLLNLPGNDARRRVEAALEAVEEERQRQEYSAEIIKIDRDPLLTPPCSNPESPASSPDLALDLAIPPRETLILPPRKRSKMILQSMESEYRSSSGLIAASQRQNSVIQFARAS</sequence>
<dbReference type="RefSeq" id="XP_011632498.1">
    <property type="nucleotide sequence ID" value="XM_011634196.2"/>
</dbReference>
<feature type="domain" description="C2H2-type" evidence="11">
    <location>
        <begin position="204"/>
        <end position="231"/>
    </location>
</feature>
<dbReference type="PROSITE" id="PS00028">
    <property type="entry name" value="ZINC_FINGER_C2H2_1"/>
    <property type="match status" value="8"/>
</dbReference>
<dbReference type="InterPro" id="IPR036236">
    <property type="entry name" value="Znf_C2H2_sf"/>
</dbReference>
<dbReference type="PANTHER" id="PTHR16515">
    <property type="entry name" value="PR DOMAIN ZINC FINGER PROTEIN"/>
    <property type="match status" value="1"/>
</dbReference>
<keyword evidence="5 9" id="KW-0863">Zinc-finger</keyword>
<evidence type="ECO:0000256" key="3">
    <source>
        <dbReference type="ARBA" id="ARBA00022723"/>
    </source>
</evidence>
<dbReference type="Pfam" id="PF00096">
    <property type="entry name" value="zf-C2H2"/>
    <property type="match status" value="4"/>
</dbReference>
<feature type="domain" description="C2H2-type" evidence="11">
    <location>
        <begin position="92"/>
        <end position="119"/>
    </location>
</feature>
<evidence type="ECO:0000256" key="2">
    <source>
        <dbReference type="ARBA" id="ARBA00004123"/>
    </source>
</evidence>
<dbReference type="PROSITE" id="PS50157">
    <property type="entry name" value="ZINC_FINGER_C2H2_2"/>
    <property type="match status" value="8"/>
</dbReference>
<dbReference type="InterPro" id="IPR050331">
    <property type="entry name" value="Zinc_finger"/>
</dbReference>
<evidence type="ECO:0000313" key="13">
    <source>
        <dbReference type="RefSeq" id="XP_011632498.1"/>
    </source>
</evidence>
<dbReference type="GO" id="GO:0005634">
    <property type="term" value="C:nucleus"/>
    <property type="evidence" value="ECO:0007669"/>
    <property type="project" value="UniProtKB-SubCell"/>
</dbReference>
<feature type="domain" description="C2H2-type" evidence="11">
    <location>
        <begin position="176"/>
        <end position="203"/>
    </location>
</feature>
<dbReference type="FunFam" id="3.30.160.60:FF:000446">
    <property type="entry name" value="Zinc finger protein"/>
    <property type="match status" value="1"/>
</dbReference>
<comment type="function">
    <text evidence="1">May be involved in transcriptional regulation.</text>
</comment>
<dbReference type="GeneID" id="105424130"/>
<evidence type="ECO:0000256" key="5">
    <source>
        <dbReference type="ARBA" id="ARBA00022771"/>
    </source>
</evidence>